<dbReference type="Pfam" id="PF05220">
    <property type="entry name" value="MgpC"/>
    <property type="match status" value="1"/>
</dbReference>
<dbReference type="Proteomes" id="UP000289557">
    <property type="component" value="Chromosome"/>
</dbReference>
<accession>A0AB38W870</accession>
<proteinExistence type="predicted"/>
<dbReference type="AlphaFoldDB" id="A0AB38W870"/>
<dbReference type="EMBL" id="LR214945">
    <property type="protein sequence ID" value="VEU57344.1"/>
    <property type="molecule type" value="Genomic_DNA"/>
</dbReference>
<protein>
    <submittedName>
        <fullName evidence="1">MgpC protein</fullName>
    </submittedName>
</protein>
<gene>
    <name evidence="1" type="ORF">NCTC10119_00617</name>
</gene>
<reference evidence="1 2" key="1">
    <citation type="submission" date="2019-01" db="EMBL/GenBank/DDBJ databases">
        <authorList>
            <consortium name="Pathogen Informatics"/>
        </authorList>
    </citation>
    <scope>NUCLEOTIDE SEQUENCE [LARGE SCALE GENOMIC DNA]</scope>
    <source>
        <strain evidence="1 2">NCTC10119</strain>
    </source>
</reference>
<evidence type="ECO:0000313" key="2">
    <source>
        <dbReference type="Proteomes" id="UP000289557"/>
    </source>
</evidence>
<evidence type="ECO:0000313" key="1">
    <source>
        <dbReference type="EMBL" id="VEU57344.1"/>
    </source>
</evidence>
<name>A0AB38W870_MYCPM</name>
<organism evidence="1 2">
    <name type="scientific">Mycoplasmoides pneumoniae</name>
    <name type="common">Mycoplasma pneumoniae</name>
    <dbReference type="NCBI Taxonomy" id="2104"/>
    <lineage>
        <taxon>Bacteria</taxon>
        <taxon>Bacillati</taxon>
        <taxon>Mycoplasmatota</taxon>
        <taxon>Mycoplasmoidales</taxon>
        <taxon>Mycoplasmoidaceae</taxon>
        <taxon>Mycoplasmoides</taxon>
    </lineage>
</organism>
<dbReference type="InterPro" id="IPR007885">
    <property type="entry name" value="MgpC"/>
</dbReference>
<sequence length="182" mass="19700">MENQLGFNETSATDSHNFKKALLHQPAYLISGLDVVADHLVFAAFRAGAVGYDMRLIRTLRPTTKRSPGRPRPGWTVLGGKALVENTAGLNGPINGLFTLLDTFAYVTPVSGMKGGSKNTEAVQTTYPVKSDQKASAKIASLINASPLNSYGDKKSHPPKVKGRQLQNIFDDWKLTKAVSLM</sequence>